<proteinExistence type="predicted"/>
<name>A0ACC2LAF9_PERAE</name>
<protein>
    <submittedName>
        <fullName evidence="1">Uncharacterized protein</fullName>
    </submittedName>
</protein>
<evidence type="ECO:0000313" key="1">
    <source>
        <dbReference type="EMBL" id="KAJ8630138.1"/>
    </source>
</evidence>
<sequence>MSNTTPNSSSHVLTMVWGEENVILINLSVTYRYLSSFNGRILNQVNVEDQENSGYYLQLLQEHDWVVIFSTSLASDTKALAFNKTSVNQPLLIIIPTVSDSPLHLPALTAEVAPHAIIFADKNVTVDPTTELNLRRWGTEIVVLDQMNLGPILDFCGGQGLYSILIDLKEDSNAYHEILEMGLKEGLLQKVVKEICPLWAGKGKSRLGTLERGKERARSAEGEGKREKRAARGIKQERVESERERERSESRSEWKVRGKGREATAEWRVREKGRAVKPGAPE</sequence>
<reference evidence="1 2" key="1">
    <citation type="journal article" date="2022" name="Hortic Res">
        <title>A haplotype resolved chromosomal level avocado genome allows analysis of novel avocado genes.</title>
        <authorList>
            <person name="Nath O."/>
            <person name="Fletcher S.J."/>
            <person name="Hayward A."/>
            <person name="Shaw L.M."/>
            <person name="Masouleh A.K."/>
            <person name="Furtado A."/>
            <person name="Henry R.J."/>
            <person name="Mitter N."/>
        </authorList>
    </citation>
    <scope>NUCLEOTIDE SEQUENCE [LARGE SCALE GENOMIC DNA]</scope>
    <source>
        <strain evidence="2">cv. Hass</strain>
    </source>
</reference>
<comment type="caution">
    <text evidence="1">The sequence shown here is derived from an EMBL/GenBank/DDBJ whole genome shotgun (WGS) entry which is preliminary data.</text>
</comment>
<organism evidence="1 2">
    <name type="scientific">Persea americana</name>
    <name type="common">Avocado</name>
    <dbReference type="NCBI Taxonomy" id="3435"/>
    <lineage>
        <taxon>Eukaryota</taxon>
        <taxon>Viridiplantae</taxon>
        <taxon>Streptophyta</taxon>
        <taxon>Embryophyta</taxon>
        <taxon>Tracheophyta</taxon>
        <taxon>Spermatophyta</taxon>
        <taxon>Magnoliopsida</taxon>
        <taxon>Magnoliidae</taxon>
        <taxon>Laurales</taxon>
        <taxon>Lauraceae</taxon>
        <taxon>Persea</taxon>
    </lineage>
</organism>
<evidence type="ECO:0000313" key="2">
    <source>
        <dbReference type="Proteomes" id="UP001234297"/>
    </source>
</evidence>
<dbReference type="Proteomes" id="UP001234297">
    <property type="component" value="Chromosome 7"/>
</dbReference>
<keyword evidence="2" id="KW-1185">Reference proteome</keyword>
<accession>A0ACC2LAF9</accession>
<dbReference type="EMBL" id="CM056815">
    <property type="protein sequence ID" value="KAJ8630138.1"/>
    <property type="molecule type" value="Genomic_DNA"/>
</dbReference>
<gene>
    <name evidence="1" type="ORF">MRB53_023461</name>
</gene>